<dbReference type="EMBL" id="FLTS01000001">
    <property type="protein sequence ID" value="SBV35468.1"/>
    <property type="molecule type" value="Genomic_DNA"/>
</dbReference>
<keyword evidence="9 12" id="KW-0407">Ion channel</keyword>
<keyword evidence="8 12" id="KW-0472">Membrane</keyword>
<comment type="catalytic activity">
    <reaction evidence="11">
        <text>fluoride(in) = fluoride(out)</text>
        <dbReference type="Rhea" id="RHEA:76159"/>
        <dbReference type="ChEBI" id="CHEBI:17051"/>
    </reaction>
    <physiologicalReaction direction="left-to-right" evidence="11">
        <dbReference type="Rhea" id="RHEA:76160"/>
    </physiologicalReaction>
</comment>
<feature type="binding site" evidence="12">
    <location>
        <position position="78"/>
    </location>
    <ligand>
        <name>Na(+)</name>
        <dbReference type="ChEBI" id="CHEBI:29101"/>
        <note>structural</note>
    </ligand>
</feature>
<organism evidence="13">
    <name type="scientific">uncultured Stenotrophomonas sp</name>
    <dbReference type="NCBI Taxonomy" id="165438"/>
    <lineage>
        <taxon>Bacteria</taxon>
        <taxon>Pseudomonadati</taxon>
        <taxon>Pseudomonadota</taxon>
        <taxon>Gammaproteobacteria</taxon>
        <taxon>Lysobacterales</taxon>
        <taxon>Lysobacteraceae</taxon>
        <taxon>Stenotrophomonas</taxon>
        <taxon>environmental samples</taxon>
    </lineage>
</organism>
<dbReference type="AlphaFoldDB" id="A0A1Y5PZK8"/>
<feature type="transmembrane region" description="Helical" evidence="12">
    <location>
        <begin position="68"/>
        <end position="91"/>
    </location>
</feature>
<evidence type="ECO:0000256" key="8">
    <source>
        <dbReference type="ARBA" id="ARBA00023136"/>
    </source>
</evidence>
<keyword evidence="3" id="KW-0997">Cell inner membrane</keyword>
<dbReference type="NCBIfam" id="NF010792">
    <property type="entry name" value="PRK14196.1"/>
    <property type="match status" value="1"/>
</dbReference>
<dbReference type="GO" id="GO:0140114">
    <property type="term" value="P:cellular detoxification of fluoride"/>
    <property type="evidence" value="ECO:0007669"/>
    <property type="project" value="UniProtKB-UniRule"/>
</dbReference>
<dbReference type="PANTHER" id="PTHR28259:SF1">
    <property type="entry name" value="FLUORIDE EXPORT PROTEIN 1-RELATED"/>
    <property type="match status" value="1"/>
</dbReference>
<evidence type="ECO:0000256" key="3">
    <source>
        <dbReference type="ARBA" id="ARBA00022519"/>
    </source>
</evidence>
<evidence type="ECO:0000256" key="4">
    <source>
        <dbReference type="ARBA" id="ARBA00022692"/>
    </source>
</evidence>
<evidence type="ECO:0000256" key="12">
    <source>
        <dbReference type="HAMAP-Rule" id="MF_00454"/>
    </source>
</evidence>
<dbReference type="NCBIfam" id="TIGR00494">
    <property type="entry name" value="crcB"/>
    <property type="match status" value="1"/>
</dbReference>
<keyword evidence="12" id="KW-0813">Transport</keyword>
<accession>A0A1Y5PZK8</accession>
<keyword evidence="2 12" id="KW-1003">Cell membrane</keyword>
<comment type="function">
    <text evidence="12">Fluoride-specific ion channel. Important for reducing fluoride concentration in the cell, thus reducing its toxicity.</text>
</comment>
<dbReference type="InterPro" id="IPR003691">
    <property type="entry name" value="FluC"/>
</dbReference>
<dbReference type="GO" id="GO:0046872">
    <property type="term" value="F:metal ion binding"/>
    <property type="evidence" value="ECO:0007669"/>
    <property type="project" value="UniProtKB-KW"/>
</dbReference>
<protein>
    <recommendedName>
        <fullName evidence="12">Fluoride-specific ion channel FluC</fullName>
    </recommendedName>
</protein>
<evidence type="ECO:0000256" key="10">
    <source>
        <dbReference type="ARBA" id="ARBA00035120"/>
    </source>
</evidence>
<keyword evidence="6 12" id="KW-0915">Sodium</keyword>
<gene>
    <name evidence="12 13" type="primary">crcB</name>
    <name evidence="12" type="synonym">fluC</name>
    <name evidence="13" type="ORF">STPYR_10398</name>
</gene>
<comment type="subcellular location">
    <subcellularLocation>
        <location evidence="1 12">Cell membrane</location>
        <topology evidence="1 12">Multi-pass membrane protein</topology>
    </subcellularLocation>
</comment>
<dbReference type="GO" id="GO:0062054">
    <property type="term" value="F:fluoride channel activity"/>
    <property type="evidence" value="ECO:0007669"/>
    <property type="project" value="UniProtKB-UniRule"/>
</dbReference>
<evidence type="ECO:0000256" key="2">
    <source>
        <dbReference type="ARBA" id="ARBA00022475"/>
    </source>
</evidence>
<dbReference type="Pfam" id="PF02537">
    <property type="entry name" value="CRCB"/>
    <property type="match status" value="1"/>
</dbReference>
<dbReference type="HAMAP" id="MF_00454">
    <property type="entry name" value="FluC"/>
    <property type="match status" value="1"/>
</dbReference>
<evidence type="ECO:0000256" key="11">
    <source>
        <dbReference type="ARBA" id="ARBA00035585"/>
    </source>
</evidence>
<comment type="similarity">
    <text evidence="10 12">Belongs to the fluoride channel Fluc/FEX (TC 1.A.43) family.</text>
</comment>
<evidence type="ECO:0000256" key="5">
    <source>
        <dbReference type="ARBA" id="ARBA00022989"/>
    </source>
</evidence>
<sequence>MWKPIVAIAVGSMLGGFLRWGLGIRLNALFPDVPPGTLAANMIAGYIVGIALAFFAQAPGLSPEWRLLVITGFCGGLSTFSTFSAEIVALLQRGQYTLALGAIAIHVAGTLLMTFAGIATVALFKAS</sequence>
<proteinExistence type="inferred from homology"/>
<feature type="transmembrane region" description="Helical" evidence="12">
    <location>
        <begin position="6"/>
        <end position="26"/>
    </location>
</feature>
<evidence type="ECO:0000256" key="1">
    <source>
        <dbReference type="ARBA" id="ARBA00004651"/>
    </source>
</evidence>
<keyword evidence="12" id="KW-0479">Metal-binding</keyword>
<keyword evidence="5 12" id="KW-1133">Transmembrane helix</keyword>
<reference evidence="13" key="1">
    <citation type="submission" date="2016-03" db="EMBL/GenBank/DDBJ databases">
        <authorList>
            <person name="Ploux O."/>
        </authorList>
    </citation>
    <scope>NUCLEOTIDE SEQUENCE</scope>
    <source>
        <strain evidence="13">UC10</strain>
    </source>
</reference>
<comment type="activity regulation">
    <text evidence="12">Na(+) is not transported, but it plays an essential structural role and its presence is essential for fluoride channel function.</text>
</comment>
<feature type="transmembrane region" description="Helical" evidence="12">
    <location>
        <begin position="98"/>
        <end position="124"/>
    </location>
</feature>
<evidence type="ECO:0000256" key="6">
    <source>
        <dbReference type="ARBA" id="ARBA00023053"/>
    </source>
</evidence>
<keyword evidence="4 12" id="KW-0812">Transmembrane</keyword>
<feature type="binding site" evidence="12">
    <location>
        <position position="75"/>
    </location>
    <ligand>
        <name>Na(+)</name>
        <dbReference type="ChEBI" id="CHEBI:29101"/>
        <note>structural</note>
    </ligand>
</feature>
<feature type="transmembrane region" description="Helical" evidence="12">
    <location>
        <begin position="38"/>
        <end position="56"/>
    </location>
</feature>
<name>A0A1Y5PZK8_9GAMM</name>
<keyword evidence="7 12" id="KW-0406">Ion transport</keyword>
<dbReference type="GO" id="GO:0005886">
    <property type="term" value="C:plasma membrane"/>
    <property type="evidence" value="ECO:0007669"/>
    <property type="project" value="UniProtKB-SubCell"/>
</dbReference>
<evidence type="ECO:0000256" key="7">
    <source>
        <dbReference type="ARBA" id="ARBA00023065"/>
    </source>
</evidence>
<dbReference type="PANTHER" id="PTHR28259">
    <property type="entry name" value="FLUORIDE EXPORT PROTEIN 1-RELATED"/>
    <property type="match status" value="1"/>
</dbReference>
<evidence type="ECO:0000256" key="9">
    <source>
        <dbReference type="ARBA" id="ARBA00023303"/>
    </source>
</evidence>
<evidence type="ECO:0000313" key="13">
    <source>
        <dbReference type="EMBL" id="SBV35468.1"/>
    </source>
</evidence>